<dbReference type="InterPro" id="IPR014955">
    <property type="entry name" value="DUF1826"/>
</dbReference>
<protein>
    <submittedName>
        <fullName evidence="1">DUF1826 domain-containing protein</fullName>
    </submittedName>
</protein>
<name>A0A4Y6PXP2_PERCE</name>
<evidence type="ECO:0000313" key="2">
    <source>
        <dbReference type="Proteomes" id="UP000315995"/>
    </source>
</evidence>
<evidence type="ECO:0000313" key="1">
    <source>
        <dbReference type="EMBL" id="QDG53104.1"/>
    </source>
</evidence>
<dbReference type="Proteomes" id="UP000315995">
    <property type="component" value="Chromosome"/>
</dbReference>
<dbReference type="Pfam" id="PF08856">
    <property type="entry name" value="DUF1826"/>
    <property type="match status" value="1"/>
</dbReference>
<dbReference type="OrthoDB" id="5342505at2"/>
<dbReference type="AlphaFoldDB" id="A0A4Y6PXP2"/>
<reference evidence="1 2" key="1">
    <citation type="submission" date="2019-06" db="EMBL/GenBank/DDBJ databases">
        <title>Persicimonas caeni gen. nov., sp. nov., a predatory bacterium isolated from solar saltern.</title>
        <authorList>
            <person name="Wang S."/>
        </authorList>
    </citation>
    <scope>NUCLEOTIDE SEQUENCE [LARGE SCALE GENOMIC DNA]</scope>
    <source>
        <strain evidence="1 2">YN101</strain>
    </source>
</reference>
<organism evidence="1 2">
    <name type="scientific">Persicimonas caeni</name>
    <dbReference type="NCBI Taxonomy" id="2292766"/>
    <lineage>
        <taxon>Bacteria</taxon>
        <taxon>Deltaproteobacteria</taxon>
        <taxon>Bradymonadales</taxon>
        <taxon>Bradymonadaceae</taxon>
        <taxon>Persicimonas</taxon>
    </lineage>
</organism>
<keyword evidence="2" id="KW-1185">Reference proteome</keyword>
<accession>A0A4Y6PXP2</accession>
<dbReference type="RefSeq" id="WP_141199565.1">
    <property type="nucleotide sequence ID" value="NZ_CP041186.1"/>
</dbReference>
<accession>A0A5B8YDL2</accession>
<gene>
    <name evidence="1" type="ORF">FIV42_20850</name>
</gene>
<sequence length="222" mass="25044">MSTLAKRLRGADEPEGSHFFTDTAEELSRIGDSEVDVAIWRRQMDPALREALDAFVADYPAFNVRGKISRRSPDLSEFTAHFEQTALADSVAEELEALVERFAALSDAHEFEARLELTNQQNCPKFHVDHVHLRLLCTLAGPGTEWVAREDVREIRRQSTCRDHLHAPAHTIRWAEAGDVVVLKGRLGSPSRSRDDWSLHRSPQLKAGEARLVFKVTAGRLR</sequence>
<proteinExistence type="predicted"/>
<dbReference type="EMBL" id="CP041186">
    <property type="protein sequence ID" value="QDG53104.1"/>
    <property type="molecule type" value="Genomic_DNA"/>
</dbReference>